<dbReference type="EMBL" id="MAWT01000014">
    <property type="protein sequence ID" value="OCM71730.1"/>
    <property type="molecule type" value="Genomic_DNA"/>
</dbReference>
<organism evidence="2 3">
    <name type="scientific">Streptococcus agalactiae</name>
    <dbReference type="NCBI Taxonomy" id="1311"/>
    <lineage>
        <taxon>Bacteria</taxon>
        <taxon>Bacillati</taxon>
        <taxon>Bacillota</taxon>
        <taxon>Bacilli</taxon>
        <taxon>Lactobacillales</taxon>
        <taxon>Streptococcaceae</taxon>
        <taxon>Streptococcus</taxon>
    </lineage>
</organism>
<sequence length="317" mass="36733">MNYLVKIKKFLLRYSKREKSGKQPKIKELSQKTVNFFVYGFISLLFLVGFLGALKSIGLSSQVNYLRKAVLTAEKKVIQKPVTSPLDVARVEYYMTNFIYYYVNYDSAKSDERKEALSKFYSFNTTTSVDEVKKNRVLKNQRLISVTQEKDFNVAYMRAVYEVDNKLYKMTLAIPFQMENGLLAIVNQPHTVAEDMFQGKSKGFEKKELSSIKNLSESDVESLKKFLTVFFDKYALSNRIDLKLLMRQPELMGAGYRVDHVDTETAVFYSLKGRHAVQLSVTFNDLVSGGKRSEDFTLTFSKTDSGWYVEEMYHYFK</sequence>
<dbReference type="InterPro" id="IPR024735">
    <property type="entry name" value="TcpC"/>
</dbReference>
<keyword evidence="1" id="KW-0812">Transmembrane</keyword>
<gene>
    <name evidence="2" type="ORF">AX245_02985</name>
</gene>
<evidence type="ECO:0000256" key="1">
    <source>
        <dbReference type="SAM" id="Phobius"/>
    </source>
</evidence>
<evidence type="ECO:0008006" key="4">
    <source>
        <dbReference type="Google" id="ProtNLM"/>
    </source>
</evidence>
<dbReference type="Gene3D" id="3.10.450.540">
    <property type="match status" value="1"/>
</dbReference>
<proteinExistence type="predicted"/>
<name>A0A853P6V3_STRAG</name>
<evidence type="ECO:0000313" key="2">
    <source>
        <dbReference type="EMBL" id="OCM71730.1"/>
    </source>
</evidence>
<dbReference type="KEGG" id="sage:EN72_10435"/>
<keyword evidence="1" id="KW-1133">Transmembrane helix</keyword>
<dbReference type="AlphaFoldDB" id="A0A853P6V3"/>
<dbReference type="Pfam" id="PF12642">
    <property type="entry name" value="TpcC"/>
    <property type="match status" value="1"/>
</dbReference>
<comment type="caution">
    <text evidence="2">The sequence shown here is derived from an EMBL/GenBank/DDBJ whole genome shotgun (WGS) entry which is preliminary data.</text>
</comment>
<dbReference type="CDD" id="cd16428">
    <property type="entry name" value="TcpC_C"/>
    <property type="match status" value="1"/>
</dbReference>
<accession>A0A853P6V3</accession>
<keyword evidence="1" id="KW-0472">Membrane</keyword>
<dbReference type="InterPro" id="IPR035628">
    <property type="entry name" value="TcpC_C"/>
</dbReference>
<dbReference type="Proteomes" id="UP000093122">
    <property type="component" value="Unassembled WGS sequence"/>
</dbReference>
<dbReference type="CDD" id="cd16386">
    <property type="entry name" value="TcpC_N"/>
    <property type="match status" value="1"/>
</dbReference>
<feature type="transmembrane region" description="Helical" evidence="1">
    <location>
        <begin position="34"/>
        <end position="54"/>
    </location>
</feature>
<dbReference type="RefSeq" id="WP_001108655.1">
    <property type="nucleotide sequence ID" value="NZ_CP007631.1"/>
</dbReference>
<evidence type="ECO:0000313" key="3">
    <source>
        <dbReference type="Proteomes" id="UP000093122"/>
    </source>
</evidence>
<reference evidence="2 3" key="1">
    <citation type="journal article" date="2016" name="Sci. Rep.">
        <title>Serotype IV Streptococcus agalactiae ST-452 has arisen from large genomic recombination events between CC23 and the hypervirulent CC17 lineages.</title>
        <authorList>
            <person name="Campisi E."/>
            <person name="Rinaudo C.D."/>
            <person name="Donati C."/>
            <person name="Barucco M."/>
            <person name="Torricelli G."/>
            <person name="Edwards M.S."/>
            <person name="Baker C.J."/>
            <person name="Margarit I."/>
            <person name="Rosini R."/>
        </authorList>
    </citation>
    <scope>NUCLEOTIDE SEQUENCE [LARGE SCALE GENOMIC DNA]</scope>
    <source>
        <strain evidence="2 3">CZ-PW-140</strain>
    </source>
</reference>
<protein>
    <recommendedName>
        <fullName evidence="4">Conjugal transfer protein</fullName>
    </recommendedName>
</protein>